<dbReference type="KEGG" id="tet:TTHERM_00549550"/>
<dbReference type="RefSeq" id="XP_976703.2">
    <property type="nucleotide sequence ID" value="XM_971610.2"/>
</dbReference>
<name>I7MDB0_TETTS</name>
<gene>
    <name evidence="1" type="ORF">TTHERM_00549550</name>
</gene>
<dbReference type="Proteomes" id="UP000009168">
    <property type="component" value="Unassembled WGS sequence"/>
</dbReference>
<evidence type="ECO:0000313" key="2">
    <source>
        <dbReference type="Proteomes" id="UP000009168"/>
    </source>
</evidence>
<proteinExistence type="predicted"/>
<organism evidence="1 2">
    <name type="scientific">Tetrahymena thermophila (strain SB210)</name>
    <dbReference type="NCBI Taxonomy" id="312017"/>
    <lineage>
        <taxon>Eukaryota</taxon>
        <taxon>Sar</taxon>
        <taxon>Alveolata</taxon>
        <taxon>Ciliophora</taxon>
        <taxon>Intramacronucleata</taxon>
        <taxon>Oligohymenophorea</taxon>
        <taxon>Hymenostomatida</taxon>
        <taxon>Tetrahymenina</taxon>
        <taxon>Tetrahymenidae</taxon>
        <taxon>Tetrahymena</taxon>
    </lineage>
</organism>
<evidence type="ECO:0000313" key="1">
    <source>
        <dbReference type="EMBL" id="EAR86108.2"/>
    </source>
</evidence>
<sequence>MQKNIYWKYSAKQKILLQYLWKCKISIFKGKGFLDTLLCYFSYLKFRSVGKLTMIQFYLPKQSNLYALGSEKLDNLQIYNIKLEEDELAVEIRMDIALNSIFLLMNKNQIYHVLIQKAKLNDGSIKVFKSKDLSTHEQIYQDSDIELESPVTYLEQVGLQNLGSIIPPNKVSSNQQLPNNDEINNLIQESQNIKSNENVNPLQQQPIMSNLHVFL</sequence>
<dbReference type="AlphaFoldDB" id="I7MDB0"/>
<dbReference type="GeneID" id="7822788"/>
<reference evidence="2" key="1">
    <citation type="journal article" date="2006" name="PLoS Biol.">
        <title>Macronuclear genome sequence of the ciliate Tetrahymena thermophila, a model eukaryote.</title>
        <authorList>
            <person name="Eisen J.A."/>
            <person name="Coyne R.S."/>
            <person name="Wu M."/>
            <person name="Wu D."/>
            <person name="Thiagarajan M."/>
            <person name="Wortman J.R."/>
            <person name="Badger J.H."/>
            <person name="Ren Q."/>
            <person name="Amedeo P."/>
            <person name="Jones K.M."/>
            <person name="Tallon L.J."/>
            <person name="Delcher A.L."/>
            <person name="Salzberg S.L."/>
            <person name="Silva J.C."/>
            <person name="Haas B.J."/>
            <person name="Majoros W.H."/>
            <person name="Farzad M."/>
            <person name="Carlton J.M."/>
            <person name="Smith R.K. Jr."/>
            <person name="Garg J."/>
            <person name="Pearlman R.E."/>
            <person name="Karrer K.M."/>
            <person name="Sun L."/>
            <person name="Manning G."/>
            <person name="Elde N.C."/>
            <person name="Turkewitz A.P."/>
            <person name="Asai D.J."/>
            <person name="Wilkes D.E."/>
            <person name="Wang Y."/>
            <person name="Cai H."/>
            <person name="Collins K."/>
            <person name="Stewart B.A."/>
            <person name="Lee S.R."/>
            <person name="Wilamowska K."/>
            <person name="Weinberg Z."/>
            <person name="Ruzzo W.L."/>
            <person name="Wloga D."/>
            <person name="Gaertig J."/>
            <person name="Frankel J."/>
            <person name="Tsao C.-C."/>
            <person name="Gorovsky M.A."/>
            <person name="Keeling P.J."/>
            <person name="Waller R.F."/>
            <person name="Patron N.J."/>
            <person name="Cherry J.M."/>
            <person name="Stover N.A."/>
            <person name="Krieger C.J."/>
            <person name="del Toro C."/>
            <person name="Ryder H.F."/>
            <person name="Williamson S.C."/>
            <person name="Barbeau R.A."/>
            <person name="Hamilton E.P."/>
            <person name="Orias E."/>
        </authorList>
    </citation>
    <scope>NUCLEOTIDE SEQUENCE [LARGE SCALE GENOMIC DNA]</scope>
    <source>
        <strain evidence="2">SB210</strain>
    </source>
</reference>
<dbReference type="EMBL" id="GG662864">
    <property type="protein sequence ID" value="EAR86108.2"/>
    <property type="molecule type" value="Genomic_DNA"/>
</dbReference>
<dbReference type="InParanoid" id="I7MDB0"/>
<protein>
    <submittedName>
        <fullName evidence="1">Uncharacterized protein</fullName>
    </submittedName>
</protein>
<keyword evidence="2" id="KW-1185">Reference proteome</keyword>
<accession>I7MDB0</accession>